<keyword evidence="1" id="KW-0732">Signal</keyword>
<name>A0A5M3Y101_9ACTN</name>
<gene>
    <name evidence="2" type="ORF">Aple_099040</name>
</gene>
<keyword evidence="3" id="KW-1185">Reference proteome</keyword>
<evidence type="ECO:0000313" key="3">
    <source>
        <dbReference type="Proteomes" id="UP000377595"/>
    </source>
</evidence>
<protein>
    <submittedName>
        <fullName evidence="2">Uncharacterized protein</fullName>
    </submittedName>
</protein>
<reference evidence="2 3" key="1">
    <citation type="submission" date="2019-10" db="EMBL/GenBank/DDBJ databases">
        <title>Whole genome shotgun sequence of Acrocarpospora pleiomorpha NBRC 16267.</title>
        <authorList>
            <person name="Ichikawa N."/>
            <person name="Kimura A."/>
            <person name="Kitahashi Y."/>
            <person name="Komaki H."/>
            <person name="Oguchi A."/>
        </authorList>
    </citation>
    <scope>NUCLEOTIDE SEQUENCE [LARGE SCALE GENOMIC DNA]</scope>
    <source>
        <strain evidence="2 3">NBRC 16267</strain>
    </source>
</reference>
<comment type="caution">
    <text evidence="2">The sequence shown here is derived from an EMBL/GenBank/DDBJ whole genome shotgun (WGS) entry which is preliminary data.</text>
</comment>
<feature type="signal peptide" evidence="1">
    <location>
        <begin position="1"/>
        <end position="23"/>
    </location>
</feature>
<organism evidence="2 3">
    <name type="scientific">Acrocarpospora pleiomorpha</name>
    <dbReference type="NCBI Taxonomy" id="90975"/>
    <lineage>
        <taxon>Bacteria</taxon>
        <taxon>Bacillati</taxon>
        <taxon>Actinomycetota</taxon>
        <taxon>Actinomycetes</taxon>
        <taxon>Streptosporangiales</taxon>
        <taxon>Streptosporangiaceae</taxon>
        <taxon>Acrocarpospora</taxon>
    </lineage>
</organism>
<sequence length="257" mass="23953">MIKAVIAVATFGVAAAMAAPAVAQTHDVKPVVVAGGDPISDLLGGLLGGGGGGAVGGLLGGSGSPVEQLTGTLGGVTGGLGGVTGGLGGVTGALPGVSTGKRMMAAQPVGMNTLLDTLQASLGSVPADLNGSVSSLGGVVEDLTGTTASLTGATEALASTVENVVGNAEGTVAEVARVTEFGNLVTGAPGLNLGTLAPLTGKVAGAGLVPAITPTVDAVSTEQLASTSKGAATLVKSVTDTATNLVGGLAPALTPAN</sequence>
<dbReference type="EMBL" id="BLAF01000105">
    <property type="protein sequence ID" value="GES27005.1"/>
    <property type="molecule type" value="Genomic_DNA"/>
</dbReference>
<accession>A0A5M3Y101</accession>
<proteinExistence type="predicted"/>
<dbReference type="Proteomes" id="UP000377595">
    <property type="component" value="Unassembled WGS sequence"/>
</dbReference>
<dbReference type="AlphaFoldDB" id="A0A5M3Y101"/>
<evidence type="ECO:0000313" key="2">
    <source>
        <dbReference type="EMBL" id="GES27005.1"/>
    </source>
</evidence>
<evidence type="ECO:0000256" key="1">
    <source>
        <dbReference type="SAM" id="SignalP"/>
    </source>
</evidence>
<feature type="chain" id="PRO_5024402236" evidence="1">
    <location>
        <begin position="24"/>
        <end position="257"/>
    </location>
</feature>